<evidence type="ECO:0000313" key="2">
    <source>
        <dbReference type="EMBL" id="ABW19365.1"/>
    </source>
</evidence>
<dbReference type="HOGENOM" id="CLU_1029100_0_0_9"/>
<keyword evidence="1" id="KW-1133">Transmembrane helix</keyword>
<gene>
    <name evidence="2" type="ordered locus">Clos_1825</name>
</gene>
<dbReference type="AlphaFoldDB" id="A8MHT3"/>
<name>A8MHT3_ALKOO</name>
<reference evidence="3" key="1">
    <citation type="submission" date="2007-10" db="EMBL/GenBank/DDBJ databases">
        <title>Complete genome of Alkaliphilus oremlandii OhILAs.</title>
        <authorList>
            <person name="Copeland A."/>
            <person name="Lucas S."/>
            <person name="Lapidus A."/>
            <person name="Barry K."/>
            <person name="Detter J.C."/>
            <person name="Glavina del Rio T."/>
            <person name="Hammon N."/>
            <person name="Israni S."/>
            <person name="Dalin E."/>
            <person name="Tice H."/>
            <person name="Pitluck S."/>
            <person name="Chain P."/>
            <person name="Malfatti S."/>
            <person name="Shin M."/>
            <person name="Vergez L."/>
            <person name="Schmutz J."/>
            <person name="Larimer F."/>
            <person name="Land M."/>
            <person name="Hauser L."/>
            <person name="Kyrpides N."/>
            <person name="Mikhailova N."/>
            <person name="Stolz J.F."/>
            <person name="Dawson A."/>
            <person name="Fisher E."/>
            <person name="Crable B."/>
            <person name="Perera E."/>
            <person name="Lisak J."/>
            <person name="Ranganathan M."/>
            <person name="Basu P."/>
            <person name="Richardson P."/>
        </authorList>
    </citation>
    <scope>NUCLEOTIDE SEQUENCE [LARGE SCALE GENOMIC DNA]</scope>
    <source>
        <strain evidence="3">OhILAs</strain>
    </source>
</reference>
<organism evidence="2 3">
    <name type="scientific">Alkaliphilus oremlandii (strain OhILAs)</name>
    <name type="common">Clostridium oremlandii (strain OhILAs)</name>
    <dbReference type="NCBI Taxonomy" id="350688"/>
    <lineage>
        <taxon>Bacteria</taxon>
        <taxon>Bacillati</taxon>
        <taxon>Bacillota</taxon>
        <taxon>Clostridia</taxon>
        <taxon>Peptostreptococcales</taxon>
        <taxon>Natronincolaceae</taxon>
        <taxon>Alkaliphilus</taxon>
    </lineage>
</organism>
<evidence type="ECO:0000313" key="3">
    <source>
        <dbReference type="Proteomes" id="UP000000269"/>
    </source>
</evidence>
<dbReference type="SUPFAM" id="SSF52540">
    <property type="entry name" value="P-loop containing nucleoside triphosphate hydrolases"/>
    <property type="match status" value="1"/>
</dbReference>
<keyword evidence="1" id="KW-0812">Transmembrane</keyword>
<feature type="transmembrane region" description="Helical" evidence="1">
    <location>
        <begin position="6"/>
        <end position="29"/>
    </location>
</feature>
<sequence>MNSVFKFIFIIFSPLIAFILLEILMFSFFHIKHYIKGMRVKKGGSNYKKPSVLKRLLLQFPERLSLDIYARDPYEFREYGLHMFCGEQGSGKTTAMVHLLNMISAKYPQSKVRTNMDYIDQVAPIAHWKDLVENDNGIYGQVEVLDEIQTWFSSNQSKDFPAEMITEISQQRKQRKMLVGSAQVFSRIAKPIREQTTFVYLPLTIFGCLTIVRVSKPQYWNDEKQVFTRYIKTYFFVHTDEIRNAFDTYKKIEKYKNEGFKEEKTIVINQ</sequence>
<keyword evidence="1" id="KW-0472">Membrane</keyword>
<protein>
    <recommendedName>
        <fullName evidence="4">Zona occludens toxin N-terminal domain-containing protein</fullName>
    </recommendedName>
</protein>
<dbReference type="RefSeq" id="WP_012159677.1">
    <property type="nucleotide sequence ID" value="NC_009922.1"/>
</dbReference>
<dbReference type="Proteomes" id="UP000000269">
    <property type="component" value="Chromosome"/>
</dbReference>
<evidence type="ECO:0008006" key="4">
    <source>
        <dbReference type="Google" id="ProtNLM"/>
    </source>
</evidence>
<evidence type="ECO:0000256" key="1">
    <source>
        <dbReference type="SAM" id="Phobius"/>
    </source>
</evidence>
<dbReference type="OrthoDB" id="1953676at2"/>
<accession>A8MHT3</accession>
<dbReference type="EMBL" id="CP000853">
    <property type="protein sequence ID" value="ABW19365.1"/>
    <property type="molecule type" value="Genomic_DNA"/>
</dbReference>
<dbReference type="Gene3D" id="3.40.50.300">
    <property type="entry name" value="P-loop containing nucleotide triphosphate hydrolases"/>
    <property type="match status" value="1"/>
</dbReference>
<proteinExistence type="predicted"/>
<dbReference type="eggNOG" id="ENOG5033RRK">
    <property type="taxonomic scope" value="Bacteria"/>
</dbReference>
<dbReference type="InterPro" id="IPR027417">
    <property type="entry name" value="P-loop_NTPase"/>
</dbReference>
<keyword evidence="3" id="KW-1185">Reference proteome</keyword>
<dbReference type="KEGG" id="aoe:Clos_1825"/>